<reference evidence="8" key="2">
    <citation type="journal article" date="2021" name="PeerJ">
        <title>Extensive microbial diversity within the chicken gut microbiome revealed by metagenomics and culture.</title>
        <authorList>
            <person name="Gilroy R."/>
            <person name="Ravi A."/>
            <person name="Getino M."/>
            <person name="Pursley I."/>
            <person name="Horton D.L."/>
            <person name="Alikhan N.F."/>
            <person name="Baker D."/>
            <person name="Gharbi K."/>
            <person name="Hall N."/>
            <person name="Watson M."/>
            <person name="Adriaenssens E.M."/>
            <person name="Foster-Nyarko E."/>
            <person name="Jarju S."/>
            <person name="Secka A."/>
            <person name="Antonio M."/>
            <person name="Oren A."/>
            <person name="Chaudhuri R.R."/>
            <person name="La Ragione R."/>
            <person name="Hildebrand F."/>
            <person name="Pallen M.J."/>
        </authorList>
    </citation>
    <scope>NUCLEOTIDE SEQUENCE</scope>
    <source>
        <strain evidence="8">CHK158-818</strain>
    </source>
</reference>
<feature type="transmembrane region" description="Helical" evidence="7">
    <location>
        <begin position="84"/>
        <end position="103"/>
    </location>
</feature>
<protein>
    <submittedName>
        <fullName evidence="8">Lipopolysaccharide biosynthesis protein</fullName>
    </submittedName>
</protein>
<keyword evidence="3" id="KW-1003">Cell membrane</keyword>
<accession>A0A9D1M627</accession>
<dbReference type="Proteomes" id="UP000824112">
    <property type="component" value="Unassembled WGS sequence"/>
</dbReference>
<comment type="caution">
    <text evidence="8">The sequence shown here is derived from an EMBL/GenBank/DDBJ whole genome shotgun (WGS) entry which is preliminary data.</text>
</comment>
<evidence type="ECO:0000313" key="8">
    <source>
        <dbReference type="EMBL" id="HIU54207.1"/>
    </source>
</evidence>
<evidence type="ECO:0000256" key="7">
    <source>
        <dbReference type="SAM" id="Phobius"/>
    </source>
</evidence>
<feature type="transmembrane region" description="Helical" evidence="7">
    <location>
        <begin position="48"/>
        <end position="72"/>
    </location>
</feature>
<feature type="transmembrane region" description="Helical" evidence="7">
    <location>
        <begin position="213"/>
        <end position="234"/>
    </location>
</feature>
<dbReference type="EMBL" id="DVNA01000004">
    <property type="protein sequence ID" value="HIU54207.1"/>
    <property type="molecule type" value="Genomic_DNA"/>
</dbReference>
<feature type="transmembrane region" description="Helical" evidence="7">
    <location>
        <begin position="294"/>
        <end position="314"/>
    </location>
</feature>
<feature type="transmembrane region" description="Helical" evidence="7">
    <location>
        <begin position="389"/>
        <end position="411"/>
    </location>
</feature>
<dbReference type="GO" id="GO:0005886">
    <property type="term" value="C:plasma membrane"/>
    <property type="evidence" value="ECO:0007669"/>
    <property type="project" value="UniProtKB-SubCell"/>
</dbReference>
<keyword evidence="4 7" id="KW-0812">Transmembrane</keyword>
<evidence type="ECO:0000256" key="3">
    <source>
        <dbReference type="ARBA" id="ARBA00022475"/>
    </source>
</evidence>
<feature type="transmembrane region" description="Helical" evidence="7">
    <location>
        <begin position="418"/>
        <end position="436"/>
    </location>
</feature>
<dbReference type="CDD" id="cd13127">
    <property type="entry name" value="MATE_tuaB_like"/>
    <property type="match status" value="1"/>
</dbReference>
<dbReference type="InterPro" id="IPR050833">
    <property type="entry name" value="Poly_Biosynth_Transport"/>
</dbReference>
<dbReference type="PANTHER" id="PTHR30250:SF10">
    <property type="entry name" value="LIPOPOLYSACCHARIDE BIOSYNTHESIS PROTEIN WZXC"/>
    <property type="match status" value="1"/>
</dbReference>
<feature type="transmembrane region" description="Helical" evidence="7">
    <location>
        <begin position="442"/>
        <end position="460"/>
    </location>
</feature>
<reference evidence="8" key="1">
    <citation type="submission" date="2020-10" db="EMBL/GenBank/DDBJ databases">
        <authorList>
            <person name="Gilroy R."/>
        </authorList>
    </citation>
    <scope>NUCLEOTIDE SEQUENCE</scope>
    <source>
        <strain evidence="8">CHK158-818</strain>
    </source>
</reference>
<feature type="transmembrane region" description="Helical" evidence="7">
    <location>
        <begin position="115"/>
        <end position="134"/>
    </location>
</feature>
<feature type="transmembrane region" description="Helical" evidence="7">
    <location>
        <begin position="15"/>
        <end position="36"/>
    </location>
</feature>
<evidence type="ECO:0000256" key="4">
    <source>
        <dbReference type="ARBA" id="ARBA00022692"/>
    </source>
</evidence>
<dbReference type="AlphaFoldDB" id="A0A9D1M627"/>
<gene>
    <name evidence="8" type="ORF">IAB03_00185</name>
</gene>
<feature type="transmembrane region" description="Helical" evidence="7">
    <location>
        <begin position="326"/>
        <end position="345"/>
    </location>
</feature>
<keyword evidence="6 7" id="KW-0472">Membrane</keyword>
<feature type="transmembrane region" description="Helical" evidence="7">
    <location>
        <begin position="357"/>
        <end position="377"/>
    </location>
</feature>
<sequence>MSGESPLKVKTQHALLWNALDKVVLQLVSLAINLILARELLDDTDYGLWGMLAIFVAIANAMTDCGLSSALIRKSVISEKDYNTAFYFNLASSLLLYGILYAAAPAIARFYDEPVLVPLSRVLFLVPILNAVGLVQSTQLAKQIRFSRLTLVNMGSLLFSGVAAIATALYGYGVWALIIQQVVLAGSKSLLLWMLNRWRPKWQFSTESFKEMFFFGTNLTLSGILNVVFLNIYSSFLGKLYKEDVGFYAQAVRWSDMAVFSLAGTIQTATYPVFSAVQTDTQRLLRAYRKTMRFTAFVSLPALLGLVLVSRPLLLCLLTDKWAASIPYMQLLCLAGIFTVFTQVNHNFLKIAGNSRMLLLLEIGKMALVGIVFLLTWHLSPVAIVAGQVLVRVVVYFSNAYFIGRVVGYGWWMQCRDIFPYAAISGAMVVVGYVAGLPVQNIYGQLFLQIAICALFYLGVNKWLHSKILSEVLQILKKEKREI</sequence>
<dbReference type="Pfam" id="PF13440">
    <property type="entry name" value="Polysacc_synt_3"/>
    <property type="match status" value="1"/>
</dbReference>
<evidence type="ECO:0000313" key="9">
    <source>
        <dbReference type="Proteomes" id="UP000824112"/>
    </source>
</evidence>
<evidence type="ECO:0000256" key="6">
    <source>
        <dbReference type="ARBA" id="ARBA00023136"/>
    </source>
</evidence>
<evidence type="ECO:0000256" key="5">
    <source>
        <dbReference type="ARBA" id="ARBA00022989"/>
    </source>
</evidence>
<evidence type="ECO:0000256" key="2">
    <source>
        <dbReference type="ARBA" id="ARBA00007430"/>
    </source>
</evidence>
<proteinExistence type="inferred from homology"/>
<evidence type="ECO:0000256" key="1">
    <source>
        <dbReference type="ARBA" id="ARBA00004651"/>
    </source>
</evidence>
<comment type="similarity">
    <text evidence="2">Belongs to the polysaccharide synthase family.</text>
</comment>
<dbReference type="PANTHER" id="PTHR30250">
    <property type="entry name" value="PST FAMILY PREDICTED COLANIC ACID TRANSPORTER"/>
    <property type="match status" value="1"/>
</dbReference>
<name>A0A9D1M627_9BACT</name>
<comment type="subcellular location">
    <subcellularLocation>
        <location evidence="1">Cell membrane</location>
        <topology evidence="1">Multi-pass membrane protein</topology>
    </subcellularLocation>
</comment>
<organism evidence="8 9">
    <name type="scientific">Candidatus Gallibacteroides avistercoris</name>
    <dbReference type="NCBI Taxonomy" id="2840833"/>
    <lineage>
        <taxon>Bacteria</taxon>
        <taxon>Pseudomonadati</taxon>
        <taxon>Bacteroidota</taxon>
        <taxon>Bacteroidia</taxon>
        <taxon>Bacteroidales</taxon>
        <taxon>Bacteroidaceae</taxon>
        <taxon>Bacteroidaceae incertae sedis</taxon>
        <taxon>Candidatus Gallibacteroides</taxon>
    </lineage>
</organism>
<keyword evidence="5 7" id="KW-1133">Transmembrane helix</keyword>